<evidence type="ECO:0000256" key="1">
    <source>
        <dbReference type="ARBA" id="ARBA00006987"/>
    </source>
</evidence>
<reference evidence="3 4" key="1">
    <citation type="submission" date="2018-01" db="EMBL/GenBank/DDBJ databases">
        <authorList>
            <person name="Gaut B.S."/>
            <person name="Morton B.R."/>
            <person name="Clegg M.T."/>
            <person name="Duvall M.R."/>
        </authorList>
    </citation>
    <scope>NUCLEOTIDE SEQUENCE [LARGE SCALE GENOMIC DNA]</scope>
    <source>
        <strain evidence="3">Cupriavidus taiwanensis cmp 52</strain>
    </source>
</reference>
<comment type="similarity">
    <text evidence="1">Belongs to the UPF0065 (bug) family.</text>
</comment>
<evidence type="ECO:0000313" key="3">
    <source>
        <dbReference type="EMBL" id="SPR96565.1"/>
    </source>
</evidence>
<accession>A0A375IV83</accession>
<keyword evidence="2" id="KW-0732">Signal</keyword>
<sequence>MRLSAFGMLSLAILASLPVLQAKAQERERAPLRLVVPYAAGGTTDYVARLLQKPLGEFLKQTVIVENRPGAAGTIGTDNVAKAPADGNTLLFGNQGPNALAPTLRKTPYDALNDLRPLTTIAFMPLVLMTSAEKGPRSLELLLQQARKPGANVNYGSSGIGSLAHLTAVEFSRRGKLEMTHIPYQGGSQVATGLLQGDIQCSFATSLESASMVRSGRMRVLGVAAAHRVPSMPHIPAIAEVLPGFESVLWFAAFAPKGTRDEDAIRLRDALVKAVESADFRRYLAENHAEARASTPEQLTQLIQRDMQHWADVARTARVAM</sequence>
<evidence type="ECO:0000313" key="4">
    <source>
        <dbReference type="Proteomes" id="UP000256805"/>
    </source>
</evidence>
<dbReference type="PANTHER" id="PTHR42928">
    <property type="entry name" value="TRICARBOXYLATE-BINDING PROTEIN"/>
    <property type="match status" value="1"/>
</dbReference>
<dbReference type="Pfam" id="PF03401">
    <property type="entry name" value="TctC"/>
    <property type="match status" value="1"/>
</dbReference>
<dbReference type="PANTHER" id="PTHR42928:SF5">
    <property type="entry name" value="BLR1237 PROTEIN"/>
    <property type="match status" value="1"/>
</dbReference>
<feature type="signal peptide" evidence="2">
    <location>
        <begin position="1"/>
        <end position="24"/>
    </location>
</feature>
<name>A0A375IV83_9BURK</name>
<dbReference type="Gene3D" id="3.40.190.150">
    <property type="entry name" value="Bordetella uptake gene, domain 1"/>
    <property type="match status" value="1"/>
</dbReference>
<dbReference type="PIRSF" id="PIRSF017082">
    <property type="entry name" value="YflP"/>
    <property type="match status" value="1"/>
</dbReference>
<protein>
    <recommendedName>
        <fullName evidence="5">Extra-cytoplasmic solute receptor</fullName>
    </recommendedName>
</protein>
<dbReference type="CDD" id="cd07012">
    <property type="entry name" value="PBP2_Bug_TTT"/>
    <property type="match status" value="1"/>
</dbReference>
<dbReference type="Gene3D" id="3.40.190.10">
    <property type="entry name" value="Periplasmic binding protein-like II"/>
    <property type="match status" value="1"/>
</dbReference>
<dbReference type="Proteomes" id="UP000256805">
    <property type="component" value="Unassembled WGS sequence"/>
</dbReference>
<dbReference type="EMBL" id="OVTA01000005">
    <property type="protein sequence ID" value="SPR96565.1"/>
    <property type="molecule type" value="Genomic_DNA"/>
</dbReference>
<dbReference type="RefSeq" id="WP_181925767.1">
    <property type="nucleotide sequence ID" value="NZ_LS483233.1"/>
</dbReference>
<organism evidence="3 4">
    <name type="scientific">Cupriavidus taiwanensis</name>
    <dbReference type="NCBI Taxonomy" id="164546"/>
    <lineage>
        <taxon>Bacteria</taxon>
        <taxon>Pseudomonadati</taxon>
        <taxon>Pseudomonadota</taxon>
        <taxon>Betaproteobacteria</taxon>
        <taxon>Burkholderiales</taxon>
        <taxon>Burkholderiaceae</taxon>
        <taxon>Cupriavidus</taxon>
    </lineage>
</organism>
<dbReference type="SUPFAM" id="SSF53850">
    <property type="entry name" value="Periplasmic binding protein-like II"/>
    <property type="match status" value="1"/>
</dbReference>
<dbReference type="InterPro" id="IPR005064">
    <property type="entry name" value="BUG"/>
</dbReference>
<gene>
    <name evidence="3" type="ORF">CBM2634_A130031</name>
</gene>
<feature type="chain" id="PRO_5016729825" description="Extra-cytoplasmic solute receptor" evidence="2">
    <location>
        <begin position="25"/>
        <end position="321"/>
    </location>
</feature>
<evidence type="ECO:0000256" key="2">
    <source>
        <dbReference type="SAM" id="SignalP"/>
    </source>
</evidence>
<evidence type="ECO:0008006" key="5">
    <source>
        <dbReference type="Google" id="ProtNLM"/>
    </source>
</evidence>
<proteinExistence type="inferred from homology"/>
<dbReference type="InterPro" id="IPR042100">
    <property type="entry name" value="Bug_dom1"/>
</dbReference>
<dbReference type="AlphaFoldDB" id="A0A375IV83"/>